<name>A0A9P9R9F6_FUSSL</name>
<dbReference type="Proteomes" id="UP000736672">
    <property type="component" value="Unassembled WGS sequence"/>
</dbReference>
<comment type="caution">
    <text evidence="1">The sequence shown here is derived from an EMBL/GenBank/DDBJ whole genome shotgun (WGS) entry which is preliminary data.</text>
</comment>
<evidence type="ECO:0000313" key="2">
    <source>
        <dbReference type="Proteomes" id="UP000736672"/>
    </source>
</evidence>
<evidence type="ECO:0000313" key="1">
    <source>
        <dbReference type="EMBL" id="KAH7271266.1"/>
    </source>
</evidence>
<gene>
    <name evidence="1" type="ORF">B0J15DRAFT_209216</name>
</gene>
<sequence length="209" mass="23705">MRSTRSVGRLVRPVQLRRLWMDQRRCFLLQARLSEMCNACLCSPIRHISSSIPSMSVSRKIPAHVISSHPIHASGCFDCRSTAYHMSQRTCFLRHSLVSWAGGNEDKIRLCSRNNEALSCEEALSRYPWRHHAMCTRLYQPLGTITSLGHRTRHIEPCLSCYPLLRLGTVTACNNRIVNSYALSTSLHKLLELSEMALKPLSLAKGSDR</sequence>
<accession>A0A9P9R9F6</accession>
<reference evidence="1" key="1">
    <citation type="journal article" date="2021" name="Nat. Commun.">
        <title>Genetic determinants of endophytism in the Arabidopsis root mycobiome.</title>
        <authorList>
            <person name="Mesny F."/>
            <person name="Miyauchi S."/>
            <person name="Thiergart T."/>
            <person name="Pickel B."/>
            <person name="Atanasova L."/>
            <person name="Karlsson M."/>
            <person name="Huettel B."/>
            <person name="Barry K.W."/>
            <person name="Haridas S."/>
            <person name="Chen C."/>
            <person name="Bauer D."/>
            <person name="Andreopoulos W."/>
            <person name="Pangilinan J."/>
            <person name="LaButti K."/>
            <person name="Riley R."/>
            <person name="Lipzen A."/>
            <person name="Clum A."/>
            <person name="Drula E."/>
            <person name="Henrissat B."/>
            <person name="Kohler A."/>
            <person name="Grigoriev I.V."/>
            <person name="Martin F.M."/>
            <person name="Hacquard S."/>
        </authorList>
    </citation>
    <scope>NUCLEOTIDE SEQUENCE</scope>
    <source>
        <strain evidence="1">FSSC 5 MPI-SDFR-AT-0091</strain>
    </source>
</reference>
<dbReference type="AlphaFoldDB" id="A0A9P9R9F6"/>
<proteinExistence type="predicted"/>
<organism evidence="1 2">
    <name type="scientific">Fusarium solani</name>
    <name type="common">Filamentous fungus</name>
    <dbReference type="NCBI Taxonomy" id="169388"/>
    <lineage>
        <taxon>Eukaryota</taxon>
        <taxon>Fungi</taxon>
        <taxon>Dikarya</taxon>
        <taxon>Ascomycota</taxon>
        <taxon>Pezizomycotina</taxon>
        <taxon>Sordariomycetes</taxon>
        <taxon>Hypocreomycetidae</taxon>
        <taxon>Hypocreales</taxon>
        <taxon>Nectriaceae</taxon>
        <taxon>Fusarium</taxon>
        <taxon>Fusarium solani species complex</taxon>
    </lineage>
</organism>
<protein>
    <submittedName>
        <fullName evidence="1">Uncharacterized protein</fullName>
    </submittedName>
</protein>
<dbReference type="EMBL" id="JAGTJS010000004">
    <property type="protein sequence ID" value="KAH7271266.1"/>
    <property type="molecule type" value="Genomic_DNA"/>
</dbReference>
<keyword evidence="2" id="KW-1185">Reference proteome</keyword>